<dbReference type="Proteomes" id="UP000886501">
    <property type="component" value="Unassembled WGS sequence"/>
</dbReference>
<comment type="caution">
    <text evidence="1">The sequence shown here is derived from an EMBL/GenBank/DDBJ whole genome shotgun (WGS) entry which is preliminary data.</text>
</comment>
<evidence type="ECO:0000313" key="1">
    <source>
        <dbReference type="EMBL" id="KAF9647270.1"/>
    </source>
</evidence>
<dbReference type="EMBL" id="MU118037">
    <property type="protein sequence ID" value="KAF9647270.1"/>
    <property type="molecule type" value="Genomic_DNA"/>
</dbReference>
<sequence>MLLAWTYVPLLLFATVASALRSNRQLRQQLEFRTRIGYTAAFRRSLTDVAFTVELKVDHFGSGQGTFKNRYWINDTYYNGGPVFIFDVGESNAEDYYNGVLQEDGGVQSSVMSLARKYKGLAILWEHRYYGQSVPFQDKFSNVTQFTANEWKYLTADQALEDFVVFAKGFTLPPASQIQLHSTDALKPQNTPWIVVGASYPGVRAALLRVRNPEIVFASWASSAPVQAQINMASYYEAIERALPRNCSSDWVAVTKYVDSILMGNDITEQNRVKRALYVAHSSGPGGNTTFVQQLTDSDVSAIPSSIIAGVLLDAVNNFQGDGLRDTVPFCNRLETRNFTNDPTPEGLFATQGINTTFNAFMTAIAEVDFNTKLSSGNSDVSDAYSWMWQFCSEFGYYQVADPNNPVNIVPTYYSLAEQQTMCDQLFNNTNPRQPNVTALNKYGGWDMNPSNVFFSNGQYDPWRTLSINSQESNSPQRNGSEIVPSCNSSPQSPSFFGTTYPRQVHGVDVFMAPTDTQDAMDAYAKGLTLFSSALDKWLPCYRPASSTRGNSGNSGQRLSSGRSLLTSIFLVSFLSAIIA</sequence>
<reference evidence="1" key="2">
    <citation type="journal article" date="2020" name="Nat. Commun.">
        <title>Large-scale genome sequencing of mycorrhizal fungi provides insights into the early evolution of symbiotic traits.</title>
        <authorList>
            <person name="Miyauchi S."/>
            <person name="Kiss E."/>
            <person name="Kuo A."/>
            <person name="Drula E."/>
            <person name="Kohler A."/>
            <person name="Sanchez-Garcia M."/>
            <person name="Morin E."/>
            <person name="Andreopoulos B."/>
            <person name="Barry K.W."/>
            <person name="Bonito G."/>
            <person name="Buee M."/>
            <person name="Carver A."/>
            <person name="Chen C."/>
            <person name="Cichocki N."/>
            <person name="Clum A."/>
            <person name="Culley D."/>
            <person name="Crous P.W."/>
            <person name="Fauchery L."/>
            <person name="Girlanda M."/>
            <person name="Hayes R.D."/>
            <person name="Keri Z."/>
            <person name="LaButti K."/>
            <person name="Lipzen A."/>
            <person name="Lombard V."/>
            <person name="Magnuson J."/>
            <person name="Maillard F."/>
            <person name="Murat C."/>
            <person name="Nolan M."/>
            <person name="Ohm R.A."/>
            <person name="Pangilinan J."/>
            <person name="Pereira M.F."/>
            <person name="Perotto S."/>
            <person name="Peter M."/>
            <person name="Pfister S."/>
            <person name="Riley R."/>
            <person name="Sitrit Y."/>
            <person name="Stielow J.B."/>
            <person name="Szollosi G."/>
            <person name="Zifcakova L."/>
            <person name="Stursova M."/>
            <person name="Spatafora J.W."/>
            <person name="Tedersoo L."/>
            <person name="Vaario L.M."/>
            <person name="Yamada A."/>
            <person name="Yan M."/>
            <person name="Wang P."/>
            <person name="Xu J."/>
            <person name="Bruns T."/>
            <person name="Baldrian P."/>
            <person name="Vilgalys R."/>
            <person name="Dunand C."/>
            <person name="Henrissat B."/>
            <person name="Grigoriev I.V."/>
            <person name="Hibbett D."/>
            <person name="Nagy L.G."/>
            <person name="Martin F.M."/>
        </authorList>
    </citation>
    <scope>NUCLEOTIDE SEQUENCE</scope>
    <source>
        <strain evidence="1">P2</strain>
    </source>
</reference>
<evidence type="ECO:0000313" key="2">
    <source>
        <dbReference type="Proteomes" id="UP000886501"/>
    </source>
</evidence>
<keyword evidence="2" id="KW-1185">Reference proteome</keyword>
<gene>
    <name evidence="1" type="ORF">BDM02DRAFT_3188099</name>
</gene>
<name>A0ACB6ZBX8_THEGA</name>
<protein>
    <submittedName>
        <fullName evidence="1">Uncharacterized protein</fullName>
    </submittedName>
</protein>
<reference evidence="1" key="1">
    <citation type="submission" date="2019-10" db="EMBL/GenBank/DDBJ databases">
        <authorList>
            <consortium name="DOE Joint Genome Institute"/>
            <person name="Kuo A."/>
            <person name="Miyauchi S."/>
            <person name="Kiss E."/>
            <person name="Drula E."/>
            <person name="Kohler A."/>
            <person name="Sanchez-Garcia M."/>
            <person name="Andreopoulos B."/>
            <person name="Barry K.W."/>
            <person name="Bonito G."/>
            <person name="Buee M."/>
            <person name="Carver A."/>
            <person name="Chen C."/>
            <person name="Cichocki N."/>
            <person name="Clum A."/>
            <person name="Culley D."/>
            <person name="Crous P.W."/>
            <person name="Fauchery L."/>
            <person name="Girlanda M."/>
            <person name="Hayes R."/>
            <person name="Keri Z."/>
            <person name="Labutti K."/>
            <person name="Lipzen A."/>
            <person name="Lombard V."/>
            <person name="Magnuson J."/>
            <person name="Maillard F."/>
            <person name="Morin E."/>
            <person name="Murat C."/>
            <person name="Nolan M."/>
            <person name="Ohm R."/>
            <person name="Pangilinan J."/>
            <person name="Pereira M."/>
            <person name="Perotto S."/>
            <person name="Peter M."/>
            <person name="Riley R."/>
            <person name="Sitrit Y."/>
            <person name="Stielow B."/>
            <person name="Szollosi G."/>
            <person name="Zifcakova L."/>
            <person name="Stursova M."/>
            <person name="Spatafora J.W."/>
            <person name="Tedersoo L."/>
            <person name="Vaario L.-M."/>
            <person name="Yamada A."/>
            <person name="Yan M."/>
            <person name="Wang P."/>
            <person name="Xu J."/>
            <person name="Bruns T."/>
            <person name="Baldrian P."/>
            <person name="Vilgalys R."/>
            <person name="Henrissat B."/>
            <person name="Grigoriev I.V."/>
            <person name="Hibbett D."/>
            <person name="Nagy L.G."/>
            <person name="Martin F.M."/>
        </authorList>
    </citation>
    <scope>NUCLEOTIDE SEQUENCE</scope>
    <source>
        <strain evidence="1">P2</strain>
    </source>
</reference>
<accession>A0ACB6ZBX8</accession>
<organism evidence="1 2">
    <name type="scientific">Thelephora ganbajun</name>
    <name type="common">Ganba fungus</name>
    <dbReference type="NCBI Taxonomy" id="370292"/>
    <lineage>
        <taxon>Eukaryota</taxon>
        <taxon>Fungi</taxon>
        <taxon>Dikarya</taxon>
        <taxon>Basidiomycota</taxon>
        <taxon>Agaricomycotina</taxon>
        <taxon>Agaricomycetes</taxon>
        <taxon>Thelephorales</taxon>
        <taxon>Thelephoraceae</taxon>
        <taxon>Thelephora</taxon>
    </lineage>
</organism>
<proteinExistence type="predicted"/>